<keyword evidence="2" id="KW-1185">Reference proteome</keyword>
<sequence>MRCKVYNIQESFKNSDKVLAVQFVILCGIQFILSNTENYLVDFEANNPSYWSLLRFSVPYDVLIINAVLLMTFNHTLRKAFLRTFCNPCRKIKVHNLAMQGSKLHTDPKNLQARPTIVMTTA</sequence>
<dbReference type="AlphaFoldDB" id="A0A914CM30"/>
<keyword evidence="1" id="KW-0472">Membrane</keyword>
<feature type="transmembrane region" description="Helical" evidence="1">
    <location>
        <begin position="18"/>
        <end position="33"/>
    </location>
</feature>
<name>A0A914CM30_9BILA</name>
<evidence type="ECO:0000313" key="2">
    <source>
        <dbReference type="Proteomes" id="UP000887540"/>
    </source>
</evidence>
<reference evidence="3" key="1">
    <citation type="submission" date="2022-11" db="UniProtKB">
        <authorList>
            <consortium name="WormBaseParasite"/>
        </authorList>
    </citation>
    <scope>IDENTIFICATION</scope>
</reference>
<dbReference type="Proteomes" id="UP000887540">
    <property type="component" value="Unplaced"/>
</dbReference>
<accession>A0A914CM30</accession>
<evidence type="ECO:0000256" key="1">
    <source>
        <dbReference type="SAM" id="Phobius"/>
    </source>
</evidence>
<keyword evidence="1" id="KW-0812">Transmembrane</keyword>
<protein>
    <submittedName>
        <fullName evidence="3">7TM GPCR serpentine receptor class x (Srx) domain-containing protein</fullName>
    </submittedName>
</protein>
<evidence type="ECO:0000313" key="3">
    <source>
        <dbReference type="WBParaSite" id="ACRNAN_scaffold12136.g30021.t1"/>
    </source>
</evidence>
<dbReference type="WBParaSite" id="ACRNAN_scaffold12136.g30021.t1">
    <property type="protein sequence ID" value="ACRNAN_scaffold12136.g30021.t1"/>
    <property type="gene ID" value="ACRNAN_scaffold12136.g30021"/>
</dbReference>
<organism evidence="2 3">
    <name type="scientific">Acrobeloides nanus</name>
    <dbReference type="NCBI Taxonomy" id="290746"/>
    <lineage>
        <taxon>Eukaryota</taxon>
        <taxon>Metazoa</taxon>
        <taxon>Ecdysozoa</taxon>
        <taxon>Nematoda</taxon>
        <taxon>Chromadorea</taxon>
        <taxon>Rhabditida</taxon>
        <taxon>Tylenchina</taxon>
        <taxon>Cephalobomorpha</taxon>
        <taxon>Cephaloboidea</taxon>
        <taxon>Cephalobidae</taxon>
        <taxon>Acrobeloides</taxon>
    </lineage>
</organism>
<feature type="transmembrane region" description="Helical" evidence="1">
    <location>
        <begin position="53"/>
        <end position="73"/>
    </location>
</feature>
<proteinExistence type="predicted"/>
<keyword evidence="1" id="KW-1133">Transmembrane helix</keyword>